<feature type="transmembrane region" description="Helical" evidence="1">
    <location>
        <begin position="304"/>
        <end position="324"/>
    </location>
</feature>
<evidence type="ECO:0000256" key="1">
    <source>
        <dbReference type="SAM" id="Phobius"/>
    </source>
</evidence>
<proteinExistence type="predicted"/>
<accession>A0A6M0RX91</accession>
<dbReference type="InterPro" id="IPR032809">
    <property type="entry name" value="Put_HupE_UreJ"/>
</dbReference>
<evidence type="ECO:0000313" key="3">
    <source>
        <dbReference type="EMBL" id="NEZ60766.1"/>
    </source>
</evidence>
<feature type="transmembrane region" description="Helical" evidence="1">
    <location>
        <begin position="336"/>
        <end position="362"/>
    </location>
</feature>
<keyword evidence="1" id="KW-0472">Membrane</keyword>
<gene>
    <name evidence="3" type="ORF">DXZ20_35030</name>
</gene>
<feature type="transmembrane region" description="Helical" evidence="1">
    <location>
        <begin position="246"/>
        <end position="273"/>
    </location>
</feature>
<dbReference type="Pfam" id="PF13795">
    <property type="entry name" value="HupE_UreJ_2"/>
    <property type="match status" value="1"/>
</dbReference>
<feature type="transmembrane region" description="Helical" evidence="1">
    <location>
        <begin position="201"/>
        <end position="225"/>
    </location>
</feature>
<feature type="chain" id="PRO_5027039765" evidence="2">
    <location>
        <begin position="36"/>
        <end position="407"/>
    </location>
</feature>
<dbReference type="Proteomes" id="UP000481033">
    <property type="component" value="Unassembled WGS sequence"/>
</dbReference>
<name>A0A6M0RX91_9CYAN</name>
<organism evidence="3 4">
    <name type="scientific">Adonisia turfae CCMR0081</name>
    <dbReference type="NCBI Taxonomy" id="2292702"/>
    <lineage>
        <taxon>Bacteria</taxon>
        <taxon>Bacillati</taxon>
        <taxon>Cyanobacteriota</taxon>
        <taxon>Adonisia</taxon>
        <taxon>Adonisia turfae</taxon>
    </lineage>
</organism>
<keyword evidence="1" id="KW-0812">Transmembrane</keyword>
<comment type="caution">
    <text evidence="3">The sequence shown here is derived from an EMBL/GenBank/DDBJ whole genome shotgun (WGS) entry which is preliminary data.</text>
</comment>
<sequence length="407" mass="45427">MLGKLMRSTAARVLLATLACLLCVVSSSLLPSASAHNLGQSYVYFQIREDAVSTRVEMPVKELDEVLELGLASKKKVRRGDIEPHIEQIRAYVDEYLTLDCSPLACNLTFQEYGFLNTTFAQFLTLEYTLEGFQTTPEAIDVTYDVILEQLPQHTNMLLVEENWMTGTFQNESTPLMIFRQPGQTQTLDLTSGSLWQGFSAVVHLGVIHIVEGIDHVLFLVALLLPSVLRRRDDSMWQPVGKFSTAFVYIIKIATAFTIAHSITLCLATLQIVQVPSRIVESIIAASIGLAAVDIFYPIFRGRSWLIIFLFGLFHGFGFADVLAELGVTSQNAALSLFGFNLGVEIGQLMIIAVVFPVLYLLRNQQFYPSFVMKTGASMLGVMSLYWFIERAFDVNIRVLPVLQGLF</sequence>
<keyword evidence="2" id="KW-0732">Signal</keyword>
<feature type="transmembrane region" description="Helical" evidence="1">
    <location>
        <begin position="371"/>
        <end position="389"/>
    </location>
</feature>
<evidence type="ECO:0000256" key="2">
    <source>
        <dbReference type="SAM" id="SignalP"/>
    </source>
</evidence>
<evidence type="ECO:0000313" key="4">
    <source>
        <dbReference type="Proteomes" id="UP000481033"/>
    </source>
</evidence>
<feature type="transmembrane region" description="Helical" evidence="1">
    <location>
        <begin position="279"/>
        <end position="297"/>
    </location>
</feature>
<reference evidence="3 4" key="1">
    <citation type="journal article" date="2020" name="Microb. Ecol.">
        <title>Ecogenomics of the Marine Benthic Filamentous Cyanobacterium Adonisia.</title>
        <authorList>
            <person name="Walter J.M."/>
            <person name="Coutinho F.H."/>
            <person name="Leomil L."/>
            <person name="Hargreaves P.I."/>
            <person name="Campeao M.E."/>
            <person name="Vieira V.V."/>
            <person name="Silva B.S."/>
            <person name="Fistarol G.O."/>
            <person name="Salomon P.S."/>
            <person name="Sawabe T."/>
            <person name="Mino S."/>
            <person name="Hosokawa M."/>
            <person name="Miyashita H."/>
            <person name="Maruyama F."/>
            <person name="van Verk M.C."/>
            <person name="Dutilh B.E."/>
            <person name="Thompson C.C."/>
            <person name="Thompson F.L."/>
        </authorList>
    </citation>
    <scope>NUCLEOTIDE SEQUENCE [LARGE SCALE GENOMIC DNA]</scope>
    <source>
        <strain evidence="3 4">CCMR0081</strain>
    </source>
</reference>
<keyword evidence="4" id="KW-1185">Reference proteome</keyword>
<protein>
    <submittedName>
        <fullName evidence="3">HupE/UreJ family protein</fullName>
    </submittedName>
</protein>
<keyword evidence="1" id="KW-1133">Transmembrane helix</keyword>
<feature type="signal peptide" evidence="2">
    <location>
        <begin position="1"/>
        <end position="35"/>
    </location>
</feature>
<dbReference type="AlphaFoldDB" id="A0A6M0RX91"/>
<dbReference type="EMBL" id="QXHD01000004">
    <property type="protein sequence ID" value="NEZ60766.1"/>
    <property type="molecule type" value="Genomic_DNA"/>
</dbReference>